<dbReference type="KEGG" id="kak:Kalk_08360"/>
<keyword evidence="1" id="KW-0812">Transmembrane</keyword>
<evidence type="ECO:0000313" key="3">
    <source>
        <dbReference type="Proteomes" id="UP000235116"/>
    </source>
</evidence>
<feature type="transmembrane region" description="Helical" evidence="1">
    <location>
        <begin position="21"/>
        <end position="44"/>
    </location>
</feature>
<keyword evidence="1" id="KW-0472">Membrane</keyword>
<proteinExistence type="predicted"/>
<keyword evidence="1" id="KW-1133">Transmembrane helix</keyword>
<protein>
    <recommendedName>
        <fullName evidence="4">Prepilin-type cleavage/methylation domain-containing protein</fullName>
    </recommendedName>
</protein>
<dbReference type="InterPro" id="IPR012902">
    <property type="entry name" value="N_methyl_site"/>
</dbReference>
<dbReference type="PROSITE" id="PS00409">
    <property type="entry name" value="PROKAR_NTER_METHYL"/>
    <property type="match status" value="1"/>
</dbReference>
<dbReference type="AlphaFoldDB" id="A0A2K9LJ94"/>
<evidence type="ECO:0008006" key="4">
    <source>
        <dbReference type="Google" id="ProtNLM"/>
    </source>
</evidence>
<dbReference type="Pfam" id="PF07963">
    <property type="entry name" value="N_methyl"/>
    <property type="match status" value="1"/>
</dbReference>
<dbReference type="NCBIfam" id="TIGR02532">
    <property type="entry name" value="IV_pilin_GFxxxE"/>
    <property type="match status" value="1"/>
</dbReference>
<dbReference type="InterPro" id="IPR045584">
    <property type="entry name" value="Pilin-like"/>
</dbReference>
<gene>
    <name evidence="2" type="ORF">Kalk_08360</name>
</gene>
<organism evidence="2 3">
    <name type="scientific">Ketobacter alkanivorans</name>
    <dbReference type="NCBI Taxonomy" id="1917421"/>
    <lineage>
        <taxon>Bacteria</taxon>
        <taxon>Pseudomonadati</taxon>
        <taxon>Pseudomonadota</taxon>
        <taxon>Gammaproteobacteria</taxon>
        <taxon>Pseudomonadales</taxon>
        <taxon>Ketobacteraceae</taxon>
        <taxon>Ketobacter</taxon>
    </lineage>
</organism>
<accession>A0A2K9LJ94</accession>
<keyword evidence="3" id="KW-1185">Reference proteome</keyword>
<sequence>MRPPASLAIELIMKAHRPVSSIRGFTLVELVISISLMGVVAVLVSTMLGNQMLGYVATARRADLVARTDMAIQMMARDLRAAVPYSVRVSGGTAIEWVPVLDWGRYRKRADSTAADPVAAASATVDFSSLDSVFDVLHPGIMPTMPAGARIVMGNTASMAAAGINLYGGLGTGALVPAGSHVITPTSVSPAVSSNQITLTPAFQFALGSAAGRFYLVNNAASYLCSGGSITRYDGYTIQSAQPTSAPSGSSSALLLDGVASCQFGYTAIDATFGMLTITVQVTDSGESVTLTRSITIENRS</sequence>
<evidence type="ECO:0000256" key="1">
    <source>
        <dbReference type="SAM" id="Phobius"/>
    </source>
</evidence>
<dbReference type="Proteomes" id="UP000235116">
    <property type="component" value="Chromosome"/>
</dbReference>
<dbReference type="EMBL" id="CP022684">
    <property type="protein sequence ID" value="AUM12429.1"/>
    <property type="molecule type" value="Genomic_DNA"/>
</dbReference>
<dbReference type="SUPFAM" id="SSF54523">
    <property type="entry name" value="Pili subunits"/>
    <property type="match status" value="1"/>
</dbReference>
<name>A0A2K9LJ94_9GAMM</name>
<reference evidence="3" key="1">
    <citation type="submission" date="2017-08" db="EMBL/GenBank/DDBJ databases">
        <title>Direct submision.</title>
        <authorList>
            <person name="Kim S.-J."/>
            <person name="Rhee S.-K."/>
        </authorList>
    </citation>
    <scope>NUCLEOTIDE SEQUENCE [LARGE SCALE GENOMIC DNA]</scope>
    <source>
        <strain evidence="3">GI5</strain>
    </source>
</reference>
<evidence type="ECO:0000313" key="2">
    <source>
        <dbReference type="EMBL" id="AUM12429.1"/>
    </source>
</evidence>